<dbReference type="RefSeq" id="WP_087909298.1">
    <property type="nucleotide sequence ID" value="NZ_NAIA01000003.1"/>
</dbReference>
<evidence type="ECO:0000313" key="2">
    <source>
        <dbReference type="Proteomes" id="UP000196880"/>
    </source>
</evidence>
<sequence>MHVANDFDMSNLLILLKVSDDHKAFAHGQLRRAASKAIRDFGYEWASIPPGLQLEESAQLLRLRSRIKKAVFESTKGWHSNQSVVWRRFSDYTKKVAARHEALKLIAKIRKQISQ</sequence>
<protein>
    <submittedName>
        <fullName evidence="1">Uncharacterized protein</fullName>
    </submittedName>
</protein>
<accession>A0A210RVR3</accession>
<comment type="caution">
    <text evidence="1">The sequence shown here is derived from an EMBL/GenBank/DDBJ whole genome shotgun (WGS) entry which is preliminary data.</text>
</comment>
<name>A0A210RVR3_9BURK</name>
<keyword evidence="2" id="KW-1185">Reference proteome</keyword>
<evidence type="ECO:0000313" key="1">
    <source>
        <dbReference type="EMBL" id="OWF65102.1"/>
    </source>
</evidence>
<gene>
    <name evidence="1" type="ORF">B6A14_04625</name>
</gene>
<reference evidence="1 2" key="1">
    <citation type="submission" date="2017-03" db="EMBL/GenBank/DDBJ databases">
        <title>New species Polynucleobacter sp. MWH-EgelM1-30-B4.</title>
        <authorList>
            <person name="Hahn M.W."/>
        </authorList>
    </citation>
    <scope>NUCLEOTIDE SEQUENCE [LARGE SCALE GENOMIC DNA]</scope>
    <source>
        <strain evidence="1 2">MWH-EgelM1-30-B4</strain>
    </source>
</reference>
<proteinExistence type="predicted"/>
<dbReference type="AlphaFoldDB" id="A0A210RVR3"/>
<dbReference type="Proteomes" id="UP000196880">
    <property type="component" value="Unassembled WGS sequence"/>
</dbReference>
<dbReference type="OrthoDB" id="9886406at2"/>
<organism evidence="1 2">
    <name type="scientific">Polynucleobacter hirudinilacicola</name>
    <dbReference type="NCBI Taxonomy" id="1743166"/>
    <lineage>
        <taxon>Bacteria</taxon>
        <taxon>Pseudomonadati</taxon>
        <taxon>Pseudomonadota</taxon>
        <taxon>Betaproteobacteria</taxon>
        <taxon>Burkholderiales</taxon>
        <taxon>Burkholderiaceae</taxon>
        <taxon>Polynucleobacter</taxon>
    </lineage>
</organism>
<dbReference type="EMBL" id="NAIA01000003">
    <property type="protein sequence ID" value="OWF65102.1"/>
    <property type="molecule type" value="Genomic_DNA"/>
</dbReference>